<evidence type="ECO:0000256" key="2">
    <source>
        <dbReference type="SAM" id="Phobius"/>
    </source>
</evidence>
<feature type="region of interest" description="Disordered" evidence="1">
    <location>
        <begin position="339"/>
        <end position="359"/>
    </location>
</feature>
<keyword evidence="2" id="KW-1133">Transmembrane helix</keyword>
<dbReference type="GO" id="GO:0016705">
    <property type="term" value="F:oxidoreductase activity, acting on paired donors, with incorporation or reduction of molecular oxygen"/>
    <property type="evidence" value="ECO:0007669"/>
    <property type="project" value="InterPro"/>
</dbReference>
<proteinExistence type="predicted"/>
<dbReference type="SUPFAM" id="SSF48264">
    <property type="entry name" value="Cytochrome P450"/>
    <property type="match status" value="1"/>
</dbReference>
<feature type="transmembrane region" description="Helical" evidence="2">
    <location>
        <begin position="20"/>
        <end position="41"/>
    </location>
</feature>
<evidence type="ECO:0000256" key="1">
    <source>
        <dbReference type="SAM" id="MobiDB-lite"/>
    </source>
</evidence>
<dbReference type="GO" id="GO:0004497">
    <property type="term" value="F:monooxygenase activity"/>
    <property type="evidence" value="ECO:0007669"/>
    <property type="project" value="InterPro"/>
</dbReference>
<dbReference type="AlphaFoldDB" id="A0A6A6E3G6"/>
<keyword evidence="2" id="KW-0812">Transmembrane</keyword>
<dbReference type="InterPro" id="IPR036396">
    <property type="entry name" value="Cyt_P450_sf"/>
</dbReference>
<dbReference type="GO" id="GO:0020037">
    <property type="term" value="F:heme binding"/>
    <property type="evidence" value="ECO:0007669"/>
    <property type="project" value="InterPro"/>
</dbReference>
<dbReference type="Proteomes" id="UP000800200">
    <property type="component" value="Unassembled WGS sequence"/>
</dbReference>
<sequence>MVSSRSLFLAVYASNGVIRILFLPLCYVFALSPLIPLLIRHFNLHGLILEYIPEDYKTPDILPQVFISLVGVSLATRLISGRNNGGIGKESGQRKVPVLPYWIPGVHHWGNIFFGGESWLRGARDSSITNIFAYSLAGSKHNVILSTPLLDQLLKNREAIEAADMSTWIIPRNAFGLPKSIKSKYLPIRPTISKASSNELFKDKHKKQLVFAYLKILSESLPDLVTFNHSIVDQMPWERVAGLEPTDGTVEVECALFALVNEFLCNAIIPTITGPEFPESYQLLASDLSTFNQSFYALALGYPRWFPIPGLPGASLARKRLLYNLTRFYNELSKHPVKRVKHDNKNESGESETDAETPTPLTELNGLFSQHDLPTHARAAVTLELLHNIASEVVPLAFWTLIYVYSSSAPIASSKDITQDGESTPLEKIREETKDLAEAIQPPSIHPSFPAPPEITFSSSSPPSTFPYLQSCISEARRLHSAPLTTVVITKPVTITETEDTRPGVQDKWEVGKGEYIGIGLSKMLINTSSANYLSPSQYKLDRFLHSPPSITTIDEPQTELTTALVTAFIAGITQLWDMNAPPKKSLFDQIQAAQTAAAGQNQGIQPLKKSEPGVWKIPEAVDGSSMKIPKGDVRVRIRRREGLDGPKTMRKGR</sequence>
<name>A0A6A6E3G6_9PEZI</name>
<dbReference type="EMBL" id="ML994637">
    <property type="protein sequence ID" value="KAF2184690.1"/>
    <property type="molecule type" value="Genomic_DNA"/>
</dbReference>
<gene>
    <name evidence="3" type="ORF">K469DRAFT_727165</name>
</gene>
<dbReference type="GO" id="GO:0005506">
    <property type="term" value="F:iron ion binding"/>
    <property type="evidence" value="ECO:0007669"/>
    <property type="project" value="InterPro"/>
</dbReference>
<evidence type="ECO:0000313" key="3">
    <source>
        <dbReference type="EMBL" id="KAF2184690.1"/>
    </source>
</evidence>
<evidence type="ECO:0008006" key="5">
    <source>
        <dbReference type="Google" id="ProtNLM"/>
    </source>
</evidence>
<protein>
    <recommendedName>
        <fullName evidence="5">Cytochrome P450</fullName>
    </recommendedName>
</protein>
<dbReference type="PANTHER" id="PTHR24306">
    <property type="match status" value="1"/>
</dbReference>
<reference evidence="3" key="1">
    <citation type="journal article" date="2020" name="Stud. Mycol.">
        <title>101 Dothideomycetes genomes: a test case for predicting lifestyles and emergence of pathogens.</title>
        <authorList>
            <person name="Haridas S."/>
            <person name="Albert R."/>
            <person name="Binder M."/>
            <person name="Bloem J."/>
            <person name="Labutti K."/>
            <person name="Salamov A."/>
            <person name="Andreopoulos B."/>
            <person name="Baker S."/>
            <person name="Barry K."/>
            <person name="Bills G."/>
            <person name="Bluhm B."/>
            <person name="Cannon C."/>
            <person name="Castanera R."/>
            <person name="Culley D."/>
            <person name="Daum C."/>
            <person name="Ezra D."/>
            <person name="Gonzalez J."/>
            <person name="Henrissat B."/>
            <person name="Kuo A."/>
            <person name="Liang C."/>
            <person name="Lipzen A."/>
            <person name="Lutzoni F."/>
            <person name="Magnuson J."/>
            <person name="Mondo S."/>
            <person name="Nolan M."/>
            <person name="Ohm R."/>
            <person name="Pangilinan J."/>
            <person name="Park H.-J."/>
            <person name="Ramirez L."/>
            <person name="Alfaro M."/>
            <person name="Sun H."/>
            <person name="Tritt A."/>
            <person name="Yoshinaga Y."/>
            <person name="Zwiers L.-H."/>
            <person name="Turgeon B."/>
            <person name="Goodwin S."/>
            <person name="Spatafora J."/>
            <person name="Crous P."/>
            <person name="Grigoriev I."/>
        </authorList>
    </citation>
    <scope>NUCLEOTIDE SEQUENCE</scope>
    <source>
        <strain evidence="3">CBS 207.26</strain>
    </source>
</reference>
<organism evidence="3 4">
    <name type="scientific">Zopfia rhizophila CBS 207.26</name>
    <dbReference type="NCBI Taxonomy" id="1314779"/>
    <lineage>
        <taxon>Eukaryota</taxon>
        <taxon>Fungi</taxon>
        <taxon>Dikarya</taxon>
        <taxon>Ascomycota</taxon>
        <taxon>Pezizomycotina</taxon>
        <taxon>Dothideomycetes</taxon>
        <taxon>Dothideomycetes incertae sedis</taxon>
        <taxon>Zopfiaceae</taxon>
        <taxon>Zopfia</taxon>
    </lineage>
</organism>
<dbReference type="PANTHER" id="PTHR24306:SF7">
    <property type="entry name" value="AHBB"/>
    <property type="match status" value="1"/>
</dbReference>
<accession>A0A6A6E3G6</accession>
<dbReference type="Gene3D" id="1.10.630.10">
    <property type="entry name" value="Cytochrome P450"/>
    <property type="match status" value="1"/>
</dbReference>
<keyword evidence="2" id="KW-0472">Membrane</keyword>
<dbReference type="OrthoDB" id="3366823at2759"/>
<evidence type="ECO:0000313" key="4">
    <source>
        <dbReference type="Proteomes" id="UP000800200"/>
    </source>
</evidence>
<keyword evidence="4" id="KW-1185">Reference proteome</keyword>